<accession>A0A8H3G9B9</accession>
<dbReference type="Proteomes" id="UP000663850">
    <property type="component" value="Unassembled WGS sequence"/>
</dbReference>
<feature type="compositionally biased region" description="Polar residues" evidence="1">
    <location>
        <begin position="185"/>
        <end position="194"/>
    </location>
</feature>
<dbReference type="EMBL" id="CAJMWZ010001791">
    <property type="protein sequence ID" value="CAE6442093.1"/>
    <property type="molecule type" value="Genomic_DNA"/>
</dbReference>
<protein>
    <submittedName>
        <fullName evidence="2">Uncharacterized protein</fullName>
    </submittedName>
</protein>
<comment type="caution">
    <text evidence="2">The sequence shown here is derived from an EMBL/GenBank/DDBJ whole genome shotgun (WGS) entry which is preliminary data.</text>
</comment>
<feature type="compositionally biased region" description="Basic residues" evidence="1">
    <location>
        <begin position="91"/>
        <end position="100"/>
    </location>
</feature>
<organism evidence="2 3">
    <name type="scientific">Rhizoctonia solani</name>
    <dbReference type="NCBI Taxonomy" id="456999"/>
    <lineage>
        <taxon>Eukaryota</taxon>
        <taxon>Fungi</taxon>
        <taxon>Dikarya</taxon>
        <taxon>Basidiomycota</taxon>
        <taxon>Agaricomycotina</taxon>
        <taxon>Agaricomycetes</taxon>
        <taxon>Cantharellales</taxon>
        <taxon>Ceratobasidiaceae</taxon>
        <taxon>Rhizoctonia</taxon>
    </lineage>
</organism>
<sequence>MNFNTRSSYFGEAGSGGNYQLLSAYEASSSYKSEDYPSRPSPIRRPSTRNVLLKADRRKKCSSSICACLASPTTPRSLLPKETSSKDHQSRGRRSMRASVRHVSEGSPNGLSSPHSRLLRRLKIPSSGRRGPRPDRSVMMDADLSPTSSASSSPYGSPVHRRSPTPFTPRNAEAEMPDFYHMQHFDQSLRSQSIGLDEDMPPAGTEPSGQEGREQGTNGADPMAMRFKLPDPRLPKKYSRLP</sequence>
<name>A0A8H3G9B9_9AGAM</name>
<feature type="region of interest" description="Disordered" evidence="1">
    <location>
        <begin position="30"/>
        <end position="49"/>
    </location>
</feature>
<dbReference type="AlphaFoldDB" id="A0A8H3G9B9"/>
<reference evidence="2" key="1">
    <citation type="submission" date="2021-01" db="EMBL/GenBank/DDBJ databases">
        <authorList>
            <person name="Kaushik A."/>
        </authorList>
    </citation>
    <scope>NUCLEOTIDE SEQUENCE</scope>
    <source>
        <strain evidence="2">Type strain: AG8-Rh-89/</strain>
    </source>
</reference>
<proteinExistence type="predicted"/>
<feature type="compositionally biased region" description="Low complexity" evidence="1">
    <location>
        <begin position="145"/>
        <end position="158"/>
    </location>
</feature>
<gene>
    <name evidence="2" type="ORF">RDB_LOCUS31163</name>
</gene>
<evidence type="ECO:0000313" key="2">
    <source>
        <dbReference type="EMBL" id="CAE6442093.1"/>
    </source>
</evidence>
<feature type="region of interest" description="Disordered" evidence="1">
    <location>
        <begin position="72"/>
        <end position="242"/>
    </location>
</feature>
<evidence type="ECO:0000256" key="1">
    <source>
        <dbReference type="SAM" id="MobiDB-lite"/>
    </source>
</evidence>
<evidence type="ECO:0000313" key="3">
    <source>
        <dbReference type="Proteomes" id="UP000663850"/>
    </source>
</evidence>
<feature type="compositionally biased region" description="Polar residues" evidence="1">
    <location>
        <begin position="106"/>
        <end position="115"/>
    </location>
</feature>